<name>A0A511V204_9BACI</name>
<dbReference type="AlphaFoldDB" id="A0A511V204"/>
<keyword evidence="1" id="KW-0812">Transmembrane</keyword>
<feature type="transmembrane region" description="Helical" evidence="1">
    <location>
        <begin position="6"/>
        <end position="25"/>
    </location>
</feature>
<dbReference type="Proteomes" id="UP000321491">
    <property type="component" value="Unassembled WGS sequence"/>
</dbReference>
<sequence>MFSIGQTAIISMISHLLFIFITWRVMQAIKFDPLIRKGRVIEARIFLLFIAIAIGTAVSRFFLEFLHWSGDLIYLF</sequence>
<keyword evidence="1" id="KW-0472">Membrane</keyword>
<keyword evidence="1" id="KW-1133">Transmembrane helix</keyword>
<accession>A0A511V204</accession>
<dbReference type="OrthoDB" id="1651016at2"/>
<gene>
    <name evidence="2" type="primary">ywzB</name>
    <name evidence="2" type="ORF">CQU01_22990</name>
</gene>
<dbReference type="NCBIfam" id="TIGR02327">
    <property type="entry name" value="int_mem_ywzB"/>
    <property type="match status" value="1"/>
</dbReference>
<dbReference type="Pfam" id="PF06612">
    <property type="entry name" value="DUF1146"/>
    <property type="match status" value="1"/>
</dbReference>
<comment type="caution">
    <text evidence="2">The sequence shown here is derived from an EMBL/GenBank/DDBJ whole genome shotgun (WGS) entry which is preliminary data.</text>
</comment>
<protein>
    <submittedName>
        <fullName evidence="2">Putative membrane protein YwzB</fullName>
    </submittedName>
</protein>
<evidence type="ECO:0000313" key="3">
    <source>
        <dbReference type="Proteomes" id="UP000321491"/>
    </source>
</evidence>
<feature type="transmembrane region" description="Helical" evidence="1">
    <location>
        <begin position="45"/>
        <end position="63"/>
    </location>
</feature>
<dbReference type="EMBL" id="BJXW01000028">
    <property type="protein sequence ID" value="GEN32061.1"/>
    <property type="molecule type" value="Genomic_DNA"/>
</dbReference>
<reference evidence="2 3" key="1">
    <citation type="submission" date="2019-07" db="EMBL/GenBank/DDBJ databases">
        <title>Whole genome shotgun sequence of Cerasibacillus quisquiliarum NBRC 102429.</title>
        <authorList>
            <person name="Hosoyama A."/>
            <person name="Uohara A."/>
            <person name="Ohji S."/>
            <person name="Ichikawa N."/>
        </authorList>
    </citation>
    <scope>NUCLEOTIDE SEQUENCE [LARGE SCALE GENOMIC DNA]</scope>
    <source>
        <strain evidence="2 3">NBRC 102429</strain>
    </source>
</reference>
<evidence type="ECO:0000256" key="1">
    <source>
        <dbReference type="SAM" id="Phobius"/>
    </source>
</evidence>
<dbReference type="InterPro" id="IPR009526">
    <property type="entry name" value="DUF1146"/>
</dbReference>
<organism evidence="2 3">
    <name type="scientific">Cerasibacillus quisquiliarum</name>
    <dbReference type="NCBI Taxonomy" id="227865"/>
    <lineage>
        <taxon>Bacteria</taxon>
        <taxon>Bacillati</taxon>
        <taxon>Bacillota</taxon>
        <taxon>Bacilli</taxon>
        <taxon>Bacillales</taxon>
        <taxon>Bacillaceae</taxon>
        <taxon>Cerasibacillus</taxon>
    </lineage>
</organism>
<proteinExistence type="predicted"/>
<keyword evidence="3" id="KW-1185">Reference proteome</keyword>
<evidence type="ECO:0000313" key="2">
    <source>
        <dbReference type="EMBL" id="GEN32061.1"/>
    </source>
</evidence>